<dbReference type="InterPro" id="IPR014729">
    <property type="entry name" value="Rossmann-like_a/b/a_fold"/>
</dbReference>
<dbReference type="KEGG" id="ppec:H9W90_12180"/>
<organism evidence="2 3">
    <name type="scientific">Polaribacter pectinis</name>
    <dbReference type="NCBI Taxonomy" id="2738844"/>
    <lineage>
        <taxon>Bacteria</taxon>
        <taxon>Pseudomonadati</taxon>
        <taxon>Bacteroidota</taxon>
        <taxon>Flavobacteriia</taxon>
        <taxon>Flavobacteriales</taxon>
        <taxon>Flavobacteriaceae</taxon>
    </lineage>
</organism>
<gene>
    <name evidence="2" type="ORF">H9W90_12180</name>
</gene>
<evidence type="ECO:0000313" key="3">
    <source>
        <dbReference type="Proteomes" id="UP000515808"/>
    </source>
</evidence>
<reference evidence="2 3" key="1">
    <citation type="submission" date="2020-08" db="EMBL/GenBank/DDBJ databases">
        <title>Polaribacter sp. L12M9 isolated from gut of the Korean scallop.</title>
        <authorList>
            <person name="Jeong Y.S."/>
        </authorList>
    </citation>
    <scope>NUCLEOTIDE SEQUENCE [LARGE SCALE GENOMIC DNA]</scope>
    <source>
        <strain evidence="2 3">L12M9</strain>
    </source>
</reference>
<name>A0A7G9L8J4_9FLAO</name>
<dbReference type="Gene3D" id="3.40.50.620">
    <property type="entry name" value="HUPs"/>
    <property type="match status" value="1"/>
</dbReference>
<proteinExistence type="predicted"/>
<dbReference type="CDD" id="cd00293">
    <property type="entry name" value="USP-like"/>
    <property type="match status" value="1"/>
</dbReference>
<feature type="domain" description="UspA" evidence="1">
    <location>
        <begin position="7"/>
        <end position="136"/>
    </location>
</feature>
<dbReference type="SUPFAM" id="SSF52402">
    <property type="entry name" value="Adenine nucleotide alpha hydrolases-like"/>
    <property type="match status" value="1"/>
</dbReference>
<dbReference type="Pfam" id="PF00582">
    <property type="entry name" value="Usp"/>
    <property type="match status" value="1"/>
</dbReference>
<accession>A0A7G9L8J4</accession>
<sequence length="261" mass="29269">MKNNKYKILVLSDLTKTTKNTLKSSASLAKMIGGTVDFFCVKKPTEIVEKESQLSAMRTINKEYFAIDKAIEKIVKPISDEFGVTITHNHTFGNVKNEIGDYISTNNPDVIVIGKRKSKIFGILGDNITDFVLKKFNGIIVIASDDNTVDISKHLSLGMLNEPLTDKNKAFTEKFISLSSNPPKVFKIHDKTNLITESNSTILTETQEYIFDKGDNIIKNISNYLSKSNVNLLFVDREKESLKPNIKDVINNIDCTLILTN</sequence>
<dbReference type="AlphaFoldDB" id="A0A7G9L8J4"/>
<dbReference type="Proteomes" id="UP000515808">
    <property type="component" value="Chromosome"/>
</dbReference>
<keyword evidence="3" id="KW-1185">Reference proteome</keyword>
<dbReference type="InterPro" id="IPR006016">
    <property type="entry name" value="UspA"/>
</dbReference>
<dbReference type="EMBL" id="CP060695">
    <property type="protein sequence ID" value="QNM84943.1"/>
    <property type="molecule type" value="Genomic_DNA"/>
</dbReference>
<dbReference type="RefSeq" id="WP_187481863.1">
    <property type="nucleotide sequence ID" value="NZ_CP060695.1"/>
</dbReference>
<evidence type="ECO:0000259" key="1">
    <source>
        <dbReference type="Pfam" id="PF00582"/>
    </source>
</evidence>
<protein>
    <submittedName>
        <fullName evidence="2">Universal stress protein</fullName>
    </submittedName>
</protein>
<evidence type="ECO:0000313" key="2">
    <source>
        <dbReference type="EMBL" id="QNM84943.1"/>
    </source>
</evidence>